<gene>
    <name evidence="3" type="ORF">C8P67_104336</name>
</gene>
<dbReference type="Gene3D" id="2.40.128.520">
    <property type="match status" value="1"/>
</dbReference>
<evidence type="ECO:0000313" key="3">
    <source>
        <dbReference type="EMBL" id="REG99705.1"/>
    </source>
</evidence>
<reference evidence="3 4" key="1">
    <citation type="submission" date="2018-08" db="EMBL/GenBank/DDBJ databases">
        <title>Genomic Encyclopedia of Archaeal and Bacterial Type Strains, Phase II (KMG-II): from individual species to whole genera.</title>
        <authorList>
            <person name="Goeker M."/>
        </authorList>
    </citation>
    <scope>NUCLEOTIDE SEQUENCE [LARGE SCALE GENOMIC DNA]</scope>
    <source>
        <strain evidence="3 4">DSM 100880</strain>
    </source>
</reference>
<evidence type="ECO:0000256" key="1">
    <source>
        <dbReference type="SAM" id="SignalP"/>
    </source>
</evidence>
<name>A0A3E0ENN0_9FLAO</name>
<dbReference type="AlphaFoldDB" id="A0A3E0ENN0"/>
<evidence type="ECO:0000259" key="2">
    <source>
        <dbReference type="Pfam" id="PF09917"/>
    </source>
</evidence>
<dbReference type="Pfam" id="PF09917">
    <property type="entry name" value="DUF2147"/>
    <property type="match status" value="1"/>
</dbReference>
<dbReference type="InterPro" id="IPR019223">
    <property type="entry name" value="DUF2147"/>
</dbReference>
<dbReference type="RefSeq" id="WP_115812556.1">
    <property type="nucleotide sequence ID" value="NZ_QUNI01000004.1"/>
</dbReference>
<organism evidence="3 4">
    <name type="scientific">Flavobacterium aquicola</name>
    <dbReference type="NCBI Taxonomy" id="1682742"/>
    <lineage>
        <taxon>Bacteria</taxon>
        <taxon>Pseudomonadati</taxon>
        <taxon>Bacteroidota</taxon>
        <taxon>Flavobacteriia</taxon>
        <taxon>Flavobacteriales</taxon>
        <taxon>Flavobacteriaceae</taxon>
        <taxon>Flavobacterium</taxon>
    </lineage>
</organism>
<dbReference type="PANTHER" id="PTHR36919:SF3">
    <property type="entry name" value="BLL5882 PROTEIN"/>
    <property type="match status" value="1"/>
</dbReference>
<protein>
    <submittedName>
        <fullName evidence="3">Uncharacterized protein (DUF2147 family)</fullName>
    </submittedName>
</protein>
<dbReference type="Proteomes" id="UP000257136">
    <property type="component" value="Unassembled WGS sequence"/>
</dbReference>
<dbReference type="OrthoDB" id="9814399at2"/>
<comment type="caution">
    <text evidence="3">The sequence shown here is derived from an EMBL/GenBank/DDBJ whole genome shotgun (WGS) entry which is preliminary data.</text>
</comment>
<feature type="domain" description="DUF2147" evidence="2">
    <location>
        <begin position="26"/>
        <end position="141"/>
    </location>
</feature>
<proteinExistence type="predicted"/>
<keyword evidence="4" id="KW-1185">Reference proteome</keyword>
<feature type="signal peptide" evidence="1">
    <location>
        <begin position="1"/>
        <end position="19"/>
    </location>
</feature>
<feature type="chain" id="PRO_5017762464" evidence="1">
    <location>
        <begin position="20"/>
        <end position="144"/>
    </location>
</feature>
<keyword evidence="1" id="KW-0732">Signal</keyword>
<dbReference type="EMBL" id="QUNI01000004">
    <property type="protein sequence ID" value="REG99705.1"/>
    <property type="molecule type" value="Genomic_DNA"/>
</dbReference>
<evidence type="ECO:0000313" key="4">
    <source>
        <dbReference type="Proteomes" id="UP000257136"/>
    </source>
</evidence>
<dbReference type="PANTHER" id="PTHR36919">
    <property type="entry name" value="BLR1215 PROTEIN"/>
    <property type="match status" value="1"/>
</dbReference>
<accession>A0A3E0ENN0</accession>
<sequence length="144" mass="16215">MKRSIVFGLVMCFSMIFNAQGQTVLGKWKTIDDETGEAKSIVEVYEKSGKVYAKVVEILRAEHKKDVCTKCDGAEKNKPILGMVIMNGLKKDGEEYNGGTILDPENGKKYKCYITLESPDKLKLRGYIGIALVGRTQYWIRVKN</sequence>